<dbReference type="EMBL" id="MGFD01000036">
    <property type="protein sequence ID" value="OGL97795.1"/>
    <property type="molecule type" value="Genomic_DNA"/>
</dbReference>
<evidence type="ECO:0000256" key="1">
    <source>
        <dbReference type="ARBA" id="ARBA00044777"/>
    </source>
</evidence>
<dbReference type="InterPro" id="IPR023093">
    <property type="entry name" value="ScpA-like_C"/>
</dbReference>
<protein>
    <recommendedName>
        <fullName evidence="1">Segregation and condensation protein A</fullName>
    </recommendedName>
</protein>
<evidence type="ECO:0000313" key="2">
    <source>
        <dbReference type="EMBL" id="OGL97795.1"/>
    </source>
</evidence>
<dbReference type="AlphaFoldDB" id="A0A1F7W4Q4"/>
<dbReference type="PANTHER" id="PTHR33969">
    <property type="entry name" value="SEGREGATION AND CONDENSATION PROTEIN A"/>
    <property type="match status" value="1"/>
</dbReference>
<dbReference type="Gene3D" id="6.10.250.2410">
    <property type="match status" value="1"/>
</dbReference>
<gene>
    <name evidence="2" type="ORF">A2318_04695</name>
</gene>
<comment type="caution">
    <text evidence="2">The sequence shown here is derived from an EMBL/GenBank/DDBJ whole genome shotgun (WGS) entry which is preliminary data.</text>
</comment>
<accession>A0A1F7W4Q4</accession>
<reference evidence="2 3" key="1">
    <citation type="journal article" date="2016" name="Nat. Commun.">
        <title>Thousands of microbial genomes shed light on interconnected biogeochemical processes in an aquifer system.</title>
        <authorList>
            <person name="Anantharaman K."/>
            <person name="Brown C.T."/>
            <person name="Hug L.A."/>
            <person name="Sharon I."/>
            <person name="Castelle C.J."/>
            <person name="Probst A.J."/>
            <person name="Thomas B.C."/>
            <person name="Singh A."/>
            <person name="Wilkins M.J."/>
            <person name="Karaoz U."/>
            <person name="Brodie E.L."/>
            <person name="Williams K.H."/>
            <person name="Hubbard S.S."/>
            <person name="Banfield J.F."/>
        </authorList>
    </citation>
    <scope>NUCLEOTIDE SEQUENCE [LARGE SCALE GENOMIC DNA]</scope>
</reference>
<proteinExistence type="predicted"/>
<dbReference type="Pfam" id="PF02616">
    <property type="entry name" value="SMC_ScpA"/>
    <property type="match status" value="1"/>
</dbReference>
<sequence length="230" mass="26326">MFEIESEQFTGPLELLLELIEAESLSISEVSLAHVTESYLAHIEKNEPPPDELADFLIVATRLLLIKSRLLLPDPVVEEEDTSDLAAQLKMYKQFVELSVHLEKQFNAHVELFPREKADTIKILELVIPEGVTTTSLHESFTKLLKNLEPFFNLKQVALERVVSVKERFDEIRDAIMQRARFTFRDIVGTGKSKVETVISFLALLELVKQRVVHVVQGDSFEDIEIKRID</sequence>
<dbReference type="Gene3D" id="1.10.10.580">
    <property type="entry name" value="Structural maintenance of chromosome 1. Chain E"/>
    <property type="match status" value="1"/>
</dbReference>
<organism evidence="2 3">
    <name type="scientific">Candidatus Uhrbacteria bacterium RIFOXYB2_FULL_45_11</name>
    <dbReference type="NCBI Taxonomy" id="1802421"/>
    <lineage>
        <taxon>Bacteria</taxon>
        <taxon>Candidatus Uhriibacteriota</taxon>
    </lineage>
</organism>
<dbReference type="InterPro" id="IPR003768">
    <property type="entry name" value="ScpA"/>
</dbReference>
<dbReference type="Proteomes" id="UP000177331">
    <property type="component" value="Unassembled WGS sequence"/>
</dbReference>
<dbReference type="STRING" id="1802421.A2318_04695"/>
<name>A0A1F7W4Q4_9BACT</name>
<dbReference type="PANTHER" id="PTHR33969:SF2">
    <property type="entry name" value="SEGREGATION AND CONDENSATION PROTEIN A"/>
    <property type="match status" value="1"/>
</dbReference>
<evidence type="ECO:0000313" key="3">
    <source>
        <dbReference type="Proteomes" id="UP000177331"/>
    </source>
</evidence>